<name>A0A6A3I6U6_9STRA</name>
<proteinExistence type="predicted"/>
<sequence length="81" mass="8843">MHHRPAATSLAFSVAAAAPPRTHGSISAAVVPKQLDSRLSDHLQRPLLRTRSACGIYTGLDSRLTTARDRLRRSLLRTRSA</sequence>
<dbReference type="Proteomes" id="UP000429607">
    <property type="component" value="Unassembled WGS sequence"/>
</dbReference>
<evidence type="ECO:0000313" key="2">
    <source>
        <dbReference type="Proteomes" id="UP000429607"/>
    </source>
</evidence>
<dbReference type="AlphaFoldDB" id="A0A6A3I6U6"/>
<accession>A0A6A3I6U6</accession>
<comment type="caution">
    <text evidence="1">The sequence shown here is derived from an EMBL/GenBank/DDBJ whole genome shotgun (WGS) entry which is preliminary data.</text>
</comment>
<reference evidence="1 2" key="1">
    <citation type="submission" date="2018-09" db="EMBL/GenBank/DDBJ databases">
        <title>Genomic investigation of the strawberry pathogen Phytophthora fragariae indicates pathogenicity is determined by transcriptional variation in three key races.</title>
        <authorList>
            <person name="Adams T.M."/>
            <person name="Armitage A.D."/>
            <person name="Sobczyk M.K."/>
            <person name="Bates H.J."/>
            <person name="Dunwell J.M."/>
            <person name="Nellist C.F."/>
            <person name="Harrison R.J."/>
        </authorList>
    </citation>
    <scope>NUCLEOTIDE SEQUENCE [LARGE SCALE GENOMIC DNA]</scope>
    <source>
        <strain evidence="1 2">SCRP249</strain>
    </source>
</reference>
<organism evidence="1 2">
    <name type="scientific">Phytophthora rubi</name>
    <dbReference type="NCBI Taxonomy" id="129364"/>
    <lineage>
        <taxon>Eukaryota</taxon>
        <taxon>Sar</taxon>
        <taxon>Stramenopiles</taxon>
        <taxon>Oomycota</taxon>
        <taxon>Peronosporomycetes</taxon>
        <taxon>Peronosporales</taxon>
        <taxon>Peronosporaceae</taxon>
        <taxon>Phytophthora</taxon>
    </lineage>
</organism>
<protein>
    <submittedName>
        <fullName evidence="1">Uncharacterized protein</fullName>
    </submittedName>
</protein>
<gene>
    <name evidence="1" type="ORF">PR001_g25551</name>
</gene>
<evidence type="ECO:0000313" key="1">
    <source>
        <dbReference type="EMBL" id="KAE8975978.1"/>
    </source>
</evidence>
<dbReference type="EMBL" id="QXFV01003525">
    <property type="protein sequence ID" value="KAE8975978.1"/>
    <property type="molecule type" value="Genomic_DNA"/>
</dbReference>